<feature type="transmembrane region" description="Helical" evidence="6">
    <location>
        <begin position="197"/>
        <end position="222"/>
    </location>
</feature>
<dbReference type="Proteomes" id="UP000087766">
    <property type="component" value="Chromosome 2"/>
</dbReference>
<dbReference type="GO" id="GO:0016020">
    <property type="term" value="C:membrane"/>
    <property type="evidence" value="ECO:0007669"/>
    <property type="project" value="UniProtKB-SubCell"/>
</dbReference>
<protein>
    <recommendedName>
        <fullName evidence="6">Protein DETOXIFICATION</fullName>
    </recommendedName>
    <alternativeName>
        <fullName evidence="6">Multidrug and toxic compound extrusion protein</fullName>
    </alternativeName>
</protein>
<dbReference type="GO" id="GO:0042910">
    <property type="term" value="F:xenobiotic transmembrane transporter activity"/>
    <property type="evidence" value="ECO:0007669"/>
    <property type="project" value="InterPro"/>
</dbReference>
<evidence type="ECO:0000256" key="1">
    <source>
        <dbReference type="ARBA" id="ARBA00004141"/>
    </source>
</evidence>
<dbReference type="Pfam" id="PF01554">
    <property type="entry name" value="MatE"/>
    <property type="match status" value="2"/>
</dbReference>
<feature type="transmembrane region" description="Helical" evidence="6">
    <location>
        <begin position="487"/>
        <end position="509"/>
    </location>
</feature>
<evidence type="ECO:0000313" key="7">
    <source>
        <dbReference type="Proteomes" id="UP000087766"/>
    </source>
</evidence>
<reference evidence="7" key="1">
    <citation type="journal article" date="2014" name="Nat. Commun.">
        <title>Genome sequence of mungbean and insights into evolution within Vigna species.</title>
        <authorList>
            <person name="Kang Y.J."/>
            <person name="Kim S.K."/>
            <person name="Kim M.Y."/>
            <person name="Lestari P."/>
            <person name="Kim K.H."/>
            <person name="Ha B.K."/>
            <person name="Jun T.H."/>
            <person name="Hwang W.J."/>
            <person name="Lee T."/>
            <person name="Lee J."/>
            <person name="Shim S."/>
            <person name="Yoon M.Y."/>
            <person name="Jang Y.E."/>
            <person name="Han K.S."/>
            <person name="Taeprayoon P."/>
            <person name="Yoon N."/>
            <person name="Somta P."/>
            <person name="Tanya P."/>
            <person name="Kim K.S."/>
            <person name="Gwag J.G."/>
            <person name="Moon J.K."/>
            <person name="Lee Y.H."/>
            <person name="Park B.S."/>
            <person name="Bombarely A."/>
            <person name="Doyle J.J."/>
            <person name="Jackson S.A."/>
            <person name="Schafleitner R."/>
            <person name="Srinives P."/>
            <person name="Varshney R.K."/>
            <person name="Lee S.H."/>
        </authorList>
    </citation>
    <scope>NUCLEOTIDE SEQUENCE [LARGE SCALE GENOMIC DNA]</scope>
    <source>
        <strain evidence="7">cv. VC1973A</strain>
    </source>
</reference>
<feature type="transmembrane region" description="Helical" evidence="6">
    <location>
        <begin position="425"/>
        <end position="447"/>
    </location>
</feature>
<dbReference type="CDD" id="cd13136">
    <property type="entry name" value="MATE_DinF_like"/>
    <property type="match status" value="1"/>
</dbReference>
<keyword evidence="5 6" id="KW-0472">Membrane</keyword>
<evidence type="ECO:0000256" key="6">
    <source>
        <dbReference type="RuleBase" id="RU004914"/>
    </source>
</evidence>
<keyword evidence="4 6" id="KW-1133">Transmembrane helix</keyword>
<evidence type="ECO:0000256" key="2">
    <source>
        <dbReference type="ARBA" id="ARBA00010199"/>
    </source>
</evidence>
<comment type="similarity">
    <text evidence="2 6">Belongs to the multi antimicrobial extrusion (MATE) (TC 2.A.66.1) family.</text>
</comment>
<dbReference type="GeneID" id="106755877"/>
<dbReference type="GO" id="GO:0015297">
    <property type="term" value="F:antiporter activity"/>
    <property type="evidence" value="ECO:0007669"/>
    <property type="project" value="InterPro"/>
</dbReference>
<dbReference type="OrthoDB" id="2126698at2759"/>
<organism evidence="7 8">
    <name type="scientific">Vigna radiata var. radiata</name>
    <name type="common">Mung bean</name>
    <name type="synonym">Phaseolus aureus</name>
    <dbReference type="NCBI Taxonomy" id="3916"/>
    <lineage>
        <taxon>Eukaryota</taxon>
        <taxon>Viridiplantae</taxon>
        <taxon>Streptophyta</taxon>
        <taxon>Embryophyta</taxon>
        <taxon>Tracheophyta</taxon>
        <taxon>Spermatophyta</taxon>
        <taxon>Magnoliopsida</taxon>
        <taxon>eudicotyledons</taxon>
        <taxon>Gunneridae</taxon>
        <taxon>Pentapetalae</taxon>
        <taxon>rosids</taxon>
        <taxon>fabids</taxon>
        <taxon>Fabales</taxon>
        <taxon>Fabaceae</taxon>
        <taxon>Papilionoideae</taxon>
        <taxon>50 kb inversion clade</taxon>
        <taxon>NPAAA clade</taxon>
        <taxon>indigoferoid/millettioid clade</taxon>
        <taxon>Phaseoleae</taxon>
        <taxon>Vigna</taxon>
    </lineage>
</organism>
<sequence length="552" mass="59921">MEENGSFNEPKNNSKWPLFIFFKGARQVFKLDALSREILGIAFPSALAVAADPIVSLIDTAFIGHLGPVELAAAGVSISLLNQASRITIFPLVSITTSFVAEEDTLEKLNAQNGNKSKLKEMTMPEDQMLQDLENNTLKENINTSAKPVIEKSESKENNYATRDNDTETGDEANKSICKFSWITKSKKKVVKKKRRIASASTALLFGTILGLIQTAVLIFAAKPLLRVMGVKPDSPMLNPAKKYLKLRSIGAPAVLLSLAMQGIFRGFKDTKTPLYVIVSGSTLNVILDPILIFTLKLGIKGAAISHVLSQYMMAITLLLILMRKVHLLPPSIKDLQIFRFLKNGGLLMLRVIAVTFCVTLAASLAARLGSIPMAAFQTCLQVWLTSSLLADGLAVAVQAILACSFAEKDYKKTTAAAIRTLQMGFVLGTGLSLAVGLGLYFGAGIFSKNIHVVHLIKIGLPFVAATQPINSLAFLFDGVNYGASDFAYSACSLVVVSIVSVAIEFVLYRAKHFTGIWIALTIYITLRMMAGVWRMGTGTGPWRYLRGCSLT</sequence>
<dbReference type="PANTHER" id="PTHR42893:SF19">
    <property type="entry name" value="PROTEIN DETOXIFICATION"/>
    <property type="match status" value="1"/>
</dbReference>
<evidence type="ECO:0000313" key="8">
    <source>
        <dbReference type="RefSeq" id="XP_022631820.1"/>
    </source>
</evidence>
<comment type="caution">
    <text evidence="6">Lacks conserved residue(s) required for the propagation of feature annotation.</text>
</comment>
<dbReference type="InterPro" id="IPR044644">
    <property type="entry name" value="DinF-like"/>
</dbReference>
<dbReference type="AlphaFoldDB" id="A0A3Q0EJH1"/>
<dbReference type="RefSeq" id="XP_022631820.1">
    <property type="nucleotide sequence ID" value="XM_022776099.1"/>
</dbReference>
<keyword evidence="7" id="KW-1185">Reference proteome</keyword>
<dbReference type="KEGG" id="vra:106755877"/>
<proteinExistence type="inferred from homology"/>
<evidence type="ECO:0000256" key="3">
    <source>
        <dbReference type="ARBA" id="ARBA00022692"/>
    </source>
</evidence>
<name>A0A3Q0EJH1_VIGRR</name>
<feature type="transmembrane region" description="Helical" evidence="6">
    <location>
        <begin position="302"/>
        <end position="323"/>
    </location>
</feature>
<keyword evidence="3 6" id="KW-0812">Transmembrane</keyword>
<dbReference type="PANTHER" id="PTHR42893">
    <property type="entry name" value="PROTEIN DETOXIFICATION 44, CHLOROPLASTIC-RELATED"/>
    <property type="match status" value="1"/>
</dbReference>
<gene>
    <name evidence="8" type="primary">LOC106755877</name>
</gene>
<evidence type="ECO:0000256" key="4">
    <source>
        <dbReference type="ARBA" id="ARBA00022989"/>
    </source>
</evidence>
<feature type="transmembrane region" description="Helical" evidence="6">
    <location>
        <begin position="250"/>
        <end position="268"/>
    </location>
</feature>
<reference evidence="8" key="2">
    <citation type="submission" date="2025-08" db="UniProtKB">
        <authorList>
            <consortium name="RefSeq"/>
        </authorList>
    </citation>
    <scope>IDENTIFICATION</scope>
    <source>
        <tissue evidence="8">Leaf</tissue>
    </source>
</reference>
<evidence type="ECO:0000256" key="5">
    <source>
        <dbReference type="ARBA" id="ARBA00023136"/>
    </source>
</evidence>
<comment type="subcellular location">
    <subcellularLocation>
        <location evidence="1">Membrane</location>
        <topology evidence="1">Multi-pass membrane protein</topology>
    </subcellularLocation>
</comment>
<feature type="transmembrane region" description="Helical" evidence="6">
    <location>
        <begin position="515"/>
        <end position="534"/>
    </location>
</feature>
<feature type="transmembrane region" description="Helical" evidence="6">
    <location>
        <begin position="344"/>
        <end position="369"/>
    </location>
</feature>
<dbReference type="NCBIfam" id="TIGR00797">
    <property type="entry name" value="matE"/>
    <property type="match status" value="1"/>
</dbReference>
<dbReference type="STRING" id="3916.A0A3Q0EJH1"/>
<dbReference type="GO" id="GO:0015137">
    <property type="term" value="F:citrate transmembrane transporter activity"/>
    <property type="evidence" value="ECO:0007669"/>
    <property type="project" value="TreeGrafter"/>
</dbReference>
<feature type="transmembrane region" description="Helical" evidence="6">
    <location>
        <begin position="275"/>
        <end position="296"/>
    </location>
</feature>
<dbReference type="InterPro" id="IPR002528">
    <property type="entry name" value="MATE_fam"/>
</dbReference>
<accession>A0A3Q0EJH1</accession>
<feature type="transmembrane region" description="Helical" evidence="6">
    <location>
        <begin position="381"/>
        <end position="404"/>
    </location>
</feature>